<name>A0ABR9DF52_9GAMM</name>
<feature type="domain" description="NAD-dependent epimerase/dehydratase" evidence="3">
    <location>
        <begin position="4"/>
        <end position="41"/>
    </location>
</feature>
<reference evidence="4 5" key="1">
    <citation type="submission" date="2020-09" db="EMBL/GenBank/DDBJ databases">
        <title>Methylomonas albis sp. nov. and Methylomonas fluvii sp. nov.: Two cold-adapted methanotrophs from the River Elbe and an amended description of Methylovulum psychrotolerans strain Eb1.</title>
        <authorList>
            <person name="Bussmann I.K."/>
            <person name="Klings K.-W."/>
            <person name="Warnstedt J."/>
            <person name="Hoppert M."/>
            <person name="Saborowski A."/>
            <person name="Horn F."/>
            <person name="Liebner S."/>
        </authorList>
    </citation>
    <scope>NUCLEOTIDE SEQUENCE [LARGE SCALE GENOMIC DNA]</scope>
    <source>
        <strain evidence="4 5">EbB</strain>
    </source>
</reference>
<evidence type="ECO:0000256" key="2">
    <source>
        <dbReference type="ARBA" id="ARBA00023002"/>
    </source>
</evidence>
<dbReference type="PRINTS" id="PR00081">
    <property type="entry name" value="GDHRDH"/>
</dbReference>
<dbReference type="CDD" id="cd05233">
    <property type="entry name" value="SDR_c"/>
    <property type="match status" value="1"/>
</dbReference>
<keyword evidence="5" id="KW-1185">Reference proteome</keyword>
<comment type="caution">
    <text evidence="4">The sequence shown here is derived from an EMBL/GenBank/DDBJ whole genome shotgun (WGS) entry which is preliminary data.</text>
</comment>
<evidence type="ECO:0000313" key="5">
    <source>
        <dbReference type="Proteomes" id="UP000641152"/>
    </source>
</evidence>
<organism evidence="4 5">
    <name type="scientific">Methylomonas fluvii</name>
    <dbReference type="NCBI Taxonomy" id="1854564"/>
    <lineage>
        <taxon>Bacteria</taxon>
        <taxon>Pseudomonadati</taxon>
        <taxon>Pseudomonadota</taxon>
        <taxon>Gammaproteobacteria</taxon>
        <taxon>Methylococcales</taxon>
        <taxon>Methylococcaceae</taxon>
        <taxon>Methylomonas</taxon>
    </lineage>
</organism>
<dbReference type="SUPFAM" id="SSF51735">
    <property type="entry name" value="NAD(P)-binding Rossmann-fold domains"/>
    <property type="match status" value="1"/>
</dbReference>
<dbReference type="InterPro" id="IPR001509">
    <property type="entry name" value="Epimerase_deHydtase"/>
</dbReference>
<dbReference type="InterPro" id="IPR051122">
    <property type="entry name" value="SDR_DHRS6-like"/>
</dbReference>
<dbReference type="PANTHER" id="PTHR43477:SF1">
    <property type="entry name" value="DIHYDROANTICAPSIN 7-DEHYDROGENASE"/>
    <property type="match status" value="1"/>
</dbReference>
<protein>
    <submittedName>
        <fullName evidence="4">SDR family oxidoreductase</fullName>
    </submittedName>
</protein>
<dbReference type="Gene3D" id="3.40.50.720">
    <property type="entry name" value="NAD(P)-binding Rossmann-like Domain"/>
    <property type="match status" value="2"/>
</dbReference>
<dbReference type="Pfam" id="PF01370">
    <property type="entry name" value="Epimerase"/>
    <property type="match status" value="1"/>
</dbReference>
<dbReference type="Pfam" id="PF13561">
    <property type="entry name" value="adh_short_C2"/>
    <property type="match status" value="1"/>
</dbReference>
<dbReference type="PROSITE" id="PS00061">
    <property type="entry name" value="ADH_SHORT"/>
    <property type="match status" value="1"/>
</dbReference>
<comment type="similarity">
    <text evidence="1">Belongs to the short-chain dehydrogenases/reductases (SDR) family.</text>
</comment>
<dbReference type="InterPro" id="IPR036291">
    <property type="entry name" value="NAD(P)-bd_dom_sf"/>
</dbReference>
<keyword evidence="2" id="KW-0560">Oxidoreductase</keyword>
<gene>
    <name evidence="4" type="ORF">EBB_10180</name>
</gene>
<evidence type="ECO:0000259" key="3">
    <source>
        <dbReference type="Pfam" id="PF01370"/>
    </source>
</evidence>
<sequence>MQKILVFGGTGTIGAHVCQLFDTKGWQVVIATRKQSALPEHILFDPFDDNLNLSALKAAGQFNAVCWAQGMNCNDSIYKFDIDKNIELYKANCLFIVKSLNILLNEGLLAEKARLAVISSIWQNIARQDKLSYCMTKSALNGLVLSAATDLARDGYLINAVLPGALDTPMTHQNLAPEQLKKIIDATKFNRLATLEDVANMVYFLCSPENTGITGQFISADLGFSHVRIV</sequence>
<dbReference type="InterPro" id="IPR020904">
    <property type="entry name" value="Sc_DH/Rdtase_CS"/>
</dbReference>
<dbReference type="Proteomes" id="UP000641152">
    <property type="component" value="Unassembled WGS sequence"/>
</dbReference>
<dbReference type="EMBL" id="JACXST010000002">
    <property type="protein sequence ID" value="MBD9360894.1"/>
    <property type="molecule type" value="Genomic_DNA"/>
</dbReference>
<evidence type="ECO:0000256" key="1">
    <source>
        <dbReference type="ARBA" id="ARBA00006484"/>
    </source>
</evidence>
<dbReference type="PANTHER" id="PTHR43477">
    <property type="entry name" value="DIHYDROANTICAPSIN 7-DEHYDROGENASE"/>
    <property type="match status" value="1"/>
</dbReference>
<dbReference type="InterPro" id="IPR002347">
    <property type="entry name" value="SDR_fam"/>
</dbReference>
<accession>A0ABR9DF52</accession>
<dbReference type="RefSeq" id="WP_192393776.1">
    <property type="nucleotide sequence ID" value="NZ_CAJHIU010000002.1"/>
</dbReference>
<proteinExistence type="inferred from homology"/>
<evidence type="ECO:0000313" key="4">
    <source>
        <dbReference type="EMBL" id="MBD9360894.1"/>
    </source>
</evidence>